<keyword evidence="3" id="KW-1185">Reference proteome</keyword>
<keyword evidence="1" id="KW-0472">Membrane</keyword>
<sequence>MSLFHPAHRAWHRLQRGFSLVEMMACVSIIGIIAFMAIPSITRMRGESERNLAITRAEALNLAQATFIQVKGRTEASLLWSNSTTPAARYLLLKDFISFAEDNLTLYMPADYTIKFDNALTSMKKAELLGPGNVKIEY</sequence>
<dbReference type="Proteomes" id="UP001499852">
    <property type="component" value="Unassembled WGS sequence"/>
</dbReference>
<keyword evidence="1" id="KW-0812">Transmembrane</keyword>
<dbReference type="InterPro" id="IPR045584">
    <property type="entry name" value="Pilin-like"/>
</dbReference>
<dbReference type="Gene3D" id="3.30.700.10">
    <property type="entry name" value="Glycoprotein, Type 4 Pilin"/>
    <property type="match status" value="1"/>
</dbReference>
<proteinExistence type="predicted"/>
<comment type="caution">
    <text evidence="2">The sequence shown here is derived from an EMBL/GenBank/DDBJ whole genome shotgun (WGS) entry which is preliminary data.</text>
</comment>
<dbReference type="InterPro" id="IPR012902">
    <property type="entry name" value="N_methyl_site"/>
</dbReference>
<dbReference type="RefSeq" id="WP_345738969.1">
    <property type="nucleotide sequence ID" value="NZ_BAABIA010000016.1"/>
</dbReference>
<evidence type="ECO:0000313" key="3">
    <source>
        <dbReference type="Proteomes" id="UP001499852"/>
    </source>
</evidence>
<evidence type="ECO:0008006" key="4">
    <source>
        <dbReference type="Google" id="ProtNLM"/>
    </source>
</evidence>
<name>A0ABP9PU41_9BACT</name>
<evidence type="ECO:0000313" key="2">
    <source>
        <dbReference type="EMBL" id="GAA5149836.1"/>
    </source>
</evidence>
<dbReference type="EMBL" id="BAABIA010000016">
    <property type="protein sequence ID" value="GAA5149836.1"/>
    <property type="molecule type" value="Genomic_DNA"/>
</dbReference>
<organism evidence="2 3">
    <name type="scientific">Prosthecobacter algae</name>
    <dbReference type="NCBI Taxonomy" id="1144682"/>
    <lineage>
        <taxon>Bacteria</taxon>
        <taxon>Pseudomonadati</taxon>
        <taxon>Verrucomicrobiota</taxon>
        <taxon>Verrucomicrobiia</taxon>
        <taxon>Verrucomicrobiales</taxon>
        <taxon>Verrucomicrobiaceae</taxon>
        <taxon>Prosthecobacter</taxon>
    </lineage>
</organism>
<dbReference type="SUPFAM" id="SSF54523">
    <property type="entry name" value="Pili subunits"/>
    <property type="match status" value="1"/>
</dbReference>
<keyword evidence="1" id="KW-1133">Transmembrane helix</keyword>
<dbReference type="Pfam" id="PF07963">
    <property type="entry name" value="N_methyl"/>
    <property type="match status" value="1"/>
</dbReference>
<protein>
    <recommendedName>
        <fullName evidence="4">Prepilin-type N-terminal cleavage/methylation domain-containing protein</fullName>
    </recommendedName>
</protein>
<accession>A0ABP9PU41</accession>
<evidence type="ECO:0000256" key="1">
    <source>
        <dbReference type="SAM" id="Phobius"/>
    </source>
</evidence>
<feature type="transmembrane region" description="Helical" evidence="1">
    <location>
        <begin position="20"/>
        <end position="41"/>
    </location>
</feature>
<gene>
    <name evidence="2" type="ORF">GCM10023213_48030</name>
</gene>
<reference evidence="3" key="1">
    <citation type="journal article" date="2019" name="Int. J. Syst. Evol. Microbiol.">
        <title>The Global Catalogue of Microorganisms (GCM) 10K type strain sequencing project: providing services to taxonomists for standard genome sequencing and annotation.</title>
        <authorList>
            <consortium name="The Broad Institute Genomics Platform"/>
            <consortium name="The Broad Institute Genome Sequencing Center for Infectious Disease"/>
            <person name="Wu L."/>
            <person name="Ma J."/>
        </authorList>
    </citation>
    <scope>NUCLEOTIDE SEQUENCE [LARGE SCALE GENOMIC DNA]</scope>
    <source>
        <strain evidence="3">JCM 18053</strain>
    </source>
</reference>
<dbReference type="NCBIfam" id="TIGR02532">
    <property type="entry name" value="IV_pilin_GFxxxE"/>
    <property type="match status" value="1"/>
</dbReference>